<dbReference type="Proteomes" id="UP000636394">
    <property type="component" value="Unassembled WGS sequence"/>
</dbReference>
<keyword evidence="5" id="KW-0732">Signal</keyword>
<accession>A0A9E6MQJ2</accession>
<dbReference type="InterPro" id="IPR051126">
    <property type="entry name" value="Thiosulfate_sulfurtransferase"/>
</dbReference>
<dbReference type="EC" id="2.8.1.1" evidence="1"/>
<dbReference type="AlphaFoldDB" id="A0A9E6MQJ2"/>
<keyword evidence="9" id="KW-1185">Reference proteome</keyword>
<dbReference type="KEGG" id="ebz:J7S26_07235"/>
<evidence type="ECO:0000313" key="8">
    <source>
        <dbReference type="EMBL" id="QTU84140.1"/>
    </source>
</evidence>
<dbReference type="RefSeq" id="WP_166339452.1">
    <property type="nucleotide sequence ID" value="NZ_CP072829.1"/>
</dbReference>
<dbReference type="PROSITE" id="PS51257">
    <property type="entry name" value="PROKAR_LIPOPROTEIN"/>
    <property type="match status" value="1"/>
</dbReference>
<dbReference type="SUPFAM" id="SSF52821">
    <property type="entry name" value="Rhodanese/Cell cycle control phosphatase"/>
    <property type="match status" value="2"/>
</dbReference>
<evidence type="ECO:0000256" key="2">
    <source>
        <dbReference type="ARBA" id="ARBA00022737"/>
    </source>
</evidence>
<keyword evidence="2" id="KW-0677">Repeat</keyword>
<dbReference type="Proteomes" id="UP000671910">
    <property type="component" value="Chromosome"/>
</dbReference>
<evidence type="ECO:0000256" key="1">
    <source>
        <dbReference type="ARBA" id="ARBA00012245"/>
    </source>
</evidence>
<dbReference type="PANTHER" id="PTHR43855">
    <property type="entry name" value="THIOSULFATE SULFURTRANSFERASE"/>
    <property type="match status" value="1"/>
</dbReference>
<sequence length="345" mass="35726">MRVYRSIMAGCVTAALALGCCGCASETASAPESDSAPAASSASASGESAASSAAAEGDESAAASQASASDEASSLGDAPTTPDEAYVEVSWLKDHADEVVVLDARSSADFMTQHIPGAVNLHWTDVSNVVEAQQGEPGWAELLDAKTLAGSISRLGIDNTKPVVVYTDTTDGWGEDGRMYWTLREAGVTDVRLLSGGWTQWLYQQGEHASGLDGVDQDVIAQVDTAFVKENADTAVIVDARAPEEFAGETTMGEVRVGRIPGAVSVPYVDLVNEDGTMKTADELDQLLADAQVAKDDQVIVYCTGGVRAAAVAEALVGAGYTDVSVYTAGYSEWAGDPANKVEVG</sequence>
<dbReference type="PROSITE" id="PS00380">
    <property type="entry name" value="RHODANESE_1"/>
    <property type="match status" value="1"/>
</dbReference>
<evidence type="ECO:0000313" key="10">
    <source>
        <dbReference type="Proteomes" id="UP000671910"/>
    </source>
</evidence>
<dbReference type="Gene3D" id="3.40.250.10">
    <property type="entry name" value="Rhodanese-like domain"/>
    <property type="match status" value="2"/>
</dbReference>
<dbReference type="PROSITE" id="PS50206">
    <property type="entry name" value="RHODANESE_3"/>
    <property type="match status" value="2"/>
</dbReference>
<dbReference type="InterPro" id="IPR036873">
    <property type="entry name" value="Rhodanese-like_dom_sf"/>
</dbReference>
<dbReference type="InterPro" id="IPR001763">
    <property type="entry name" value="Rhodanese-like_dom"/>
</dbReference>
<feature type="chain" id="PRO_5038412448" description="thiosulfate sulfurtransferase" evidence="5">
    <location>
        <begin position="31"/>
        <end position="345"/>
    </location>
</feature>
<dbReference type="InterPro" id="IPR001307">
    <property type="entry name" value="Thiosulphate_STrfase_CS"/>
</dbReference>
<feature type="domain" description="Rhodanese" evidence="6">
    <location>
        <begin position="231"/>
        <end position="343"/>
    </location>
</feature>
<feature type="region of interest" description="Disordered" evidence="4">
    <location>
        <begin position="31"/>
        <end position="81"/>
    </location>
</feature>
<evidence type="ECO:0000259" key="6">
    <source>
        <dbReference type="PROSITE" id="PS50206"/>
    </source>
</evidence>
<dbReference type="SMART" id="SM00450">
    <property type="entry name" value="RHOD"/>
    <property type="match status" value="2"/>
</dbReference>
<proteinExistence type="predicted"/>
<dbReference type="CDD" id="cd01448">
    <property type="entry name" value="TST_Repeat_1"/>
    <property type="match status" value="1"/>
</dbReference>
<evidence type="ECO:0000256" key="5">
    <source>
        <dbReference type="SAM" id="SignalP"/>
    </source>
</evidence>
<organism evidence="8 10">
    <name type="scientific">Xiamenia xianingshaonis</name>
    <dbReference type="NCBI Taxonomy" id="2682776"/>
    <lineage>
        <taxon>Bacteria</taxon>
        <taxon>Bacillati</taxon>
        <taxon>Actinomycetota</taxon>
        <taxon>Coriobacteriia</taxon>
        <taxon>Eggerthellales</taxon>
        <taxon>Eggerthellaceae</taxon>
        <taxon>Xiamenia</taxon>
    </lineage>
</organism>
<reference evidence="7 9" key="1">
    <citation type="submission" date="2019-11" db="EMBL/GenBank/DDBJ databases">
        <title>Eggerthellaceae novel genus isolated from the rectal contents of marmort.</title>
        <authorList>
            <person name="Zhang G."/>
        </authorList>
    </citation>
    <scope>NUCLEOTIDE SEQUENCE [LARGE SCALE GENOMIC DNA]</scope>
    <source>
        <strain evidence="7">Zg-886</strain>
        <strain evidence="9">zg-886</strain>
    </source>
</reference>
<evidence type="ECO:0000313" key="7">
    <source>
        <dbReference type="EMBL" id="NHM14250.1"/>
    </source>
</evidence>
<evidence type="ECO:0000256" key="4">
    <source>
        <dbReference type="SAM" id="MobiDB-lite"/>
    </source>
</evidence>
<feature type="compositionally biased region" description="Low complexity" evidence="4">
    <location>
        <begin position="31"/>
        <end position="74"/>
    </location>
</feature>
<feature type="signal peptide" evidence="5">
    <location>
        <begin position="1"/>
        <end position="30"/>
    </location>
</feature>
<dbReference type="GO" id="GO:0004792">
    <property type="term" value="F:thiosulfate-cyanide sulfurtransferase activity"/>
    <property type="evidence" value="ECO:0007669"/>
    <property type="project" value="UniProtKB-EC"/>
</dbReference>
<dbReference type="CDD" id="cd01449">
    <property type="entry name" value="TST_Repeat_2"/>
    <property type="match status" value="1"/>
</dbReference>
<evidence type="ECO:0000313" key="9">
    <source>
        <dbReference type="Proteomes" id="UP000636394"/>
    </source>
</evidence>
<reference evidence="8" key="2">
    <citation type="submission" date="2021-04" db="EMBL/GenBank/DDBJ databases">
        <title>Novel species in family Eggerthellaceae.</title>
        <authorList>
            <person name="Zhang G."/>
        </authorList>
    </citation>
    <scope>NUCLEOTIDE SEQUENCE</scope>
    <source>
        <strain evidence="8">Zg-886</strain>
    </source>
</reference>
<feature type="domain" description="Rhodanese" evidence="6">
    <location>
        <begin position="95"/>
        <end position="210"/>
    </location>
</feature>
<gene>
    <name evidence="7" type="ORF">GMI68_05635</name>
    <name evidence="8" type="ORF">J7S26_07235</name>
</gene>
<dbReference type="EMBL" id="WPCR01000006">
    <property type="protein sequence ID" value="NHM14250.1"/>
    <property type="molecule type" value="Genomic_DNA"/>
</dbReference>
<protein>
    <recommendedName>
        <fullName evidence="1">thiosulfate sulfurtransferase</fullName>
        <ecNumber evidence="1">2.8.1.1</ecNumber>
    </recommendedName>
</protein>
<dbReference type="Pfam" id="PF00581">
    <property type="entry name" value="Rhodanese"/>
    <property type="match status" value="2"/>
</dbReference>
<evidence type="ECO:0000256" key="3">
    <source>
        <dbReference type="ARBA" id="ARBA00047549"/>
    </source>
</evidence>
<name>A0A9E6MQJ2_9ACTN</name>
<dbReference type="EMBL" id="CP072829">
    <property type="protein sequence ID" value="QTU84140.1"/>
    <property type="molecule type" value="Genomic_DNA"/>
</dbReference>
<comment type="catalytic activity">
    <reaction evidence="3">
        <text>thiosulfate + hydrogen cyanide = thiocyanate + sulfite + 2 H(+)</text>
        <dbReference type="Rhea" id="RHEA:16881"/>
        <dbReference type="ChEBI" id="CHEBI:15378"/>
        <dbReference type="ChEBI" id="CHEBI:17359"/>
        <dbReference type="ChEBI" id="CHEBI:18022"/>
        <dbReference type="ChEBI" id="CHEBI:18407"/>
        <dbReference type="ChEBI" id="CHEBI:33542"/>
        <dbReference type="EC" id="2.8.1.1"/>
    </reaction>
</comment>
<dbReference type="PANTHER" id="PTHR43855:SF1">
    <property type="entry name" value="THIOSULFATE SULFURTRANSFERASE"/>
    <property type="match status" value="1"/>
</dbReference>